<dbReference type="InterPro" id="IPR012318">
    <property type="entry name" value="HTH_CRP"/>
</dbReference>
<evidence type="ECO:0000256" key="4">
    <source>
        <dbReference type="ARBA" id="ARBA00023163"/>
    </source>
</evidence>
<gene>
    <name evidence="7" type="ORF">GCM10007362_03900</name>
</gene>
<dbReference type="PROSITE" id="PS50042">
    <property type="entry name" value="CNMP_BINDING_3"/>
    <property type="match status" value="1"/>
</dbReference>
<dbReference type="EMBL" id="BMDD01000001">
    <property type="protein sequence ID" value="GGH69146.1"/>
    <property type="molecule type" value="Genomic_DNA"/>
</dbReference>
<name>A0ABQ1ZMF0_9BACL</name>
<dbReference type="RefSeq" id="WP_172238293.1">
    <property type="nucleotide sequence ID" value="NZ_BMDD01000001.1"/>
</dbReference>
<dbReference type="PANTHER" id="PTHR24567:SF26">
    <property type="entry name" value="REGULATORY PROTEIN YEIL"/>
    <property type="match status" value="1"/>
</dbReference>
<keyword evidence="8" id="KW-1185">Reference proteome</keyword>
<dbReference type="InterPro" id="IPR050397">
    <property type="entry name" value="Env_Response_Regulators"/>
</dbReference>
<accession>A0ABQ1ZMF0</accession>
<proteinExistence type="predicted"/>
<feature type="domain" description="HTH crp-type" evidence="6">
    <location>
        <begin position="149"/>
        <end position="220"/>
    </location>
</feature>
<dbReference type="CDD" id="cd00038">
    <property type="entry name" value="CAP_ED"/>
    <property type="match status" value="1"/>
</dbReference>
<dbReference type="Pfam" id="PF13545">
    <property type="entry name" value="HTH_Crp_2"/>
    <property type="match status" value="1"/>
</dbReference>
<dbReference type="SUPFAM" id="SSF51206">
    <property type="entry name" value="cAMP-binding domain-like"/>
    <property type="match status" value="1"/>
</dbReference>
<evidence type="ECO:0000259" key="5">
    <source>
        <dbReference type="PROSITE" id="PS50042"/>
    </source>
</evidence>
<keyword evidence="2" id="KW-0238">DNA-binding</keyword>
<protein>
    <submittedName>
        <fullName evidence="7">Catabolite gene activator protein</fullName>
    </submittedName>
</protein>
<evidence type="ECO:0000256" key="2">
    <source>
        <dbReference type="ARBA" id="ARBA00023125"/>
    </source>
</evidence>
<keyword evidence="1" id="KW-0805">Transcription regulation</keyword>
<feature type="domain" description="Cyclic nucleotide-binding" evidence="5">
    <location>
        <begin position="34"/>
        <end position="135"/>
    </location>
</feature>
<dbReference type="Gene3D" id="2.60.120.10">
    <property type="entry name" value="Jelly Rolls"/>
    <property type="match status" value="1"/>
</dbReference>
<dbReference type="InterPro" id="IPR014710">
    <property type="entry name" value="RmlC-like_jellyroll"/>
</dbReference>
<evidence type="ECO:0000256" key="3">
    <source>
        <dbReference type="ARBA" id="ARBA00023159"/>
    </source>
</evidence>
<dbReference type="InterPro" id="IPR036388">
    <property type="entry name" value="WH-like_DNA-bd_sf"/>
</dbReference>
<keyword evidence="3" id="KW-0010">Activator</keyword>
<dbReference type="Pfam" id="PF00027">
    <property type="entry name" value="cNMP_binding"/>
    <property type="match status" value="1"/>
</dbReference>
<dbReference type="InterPro" id="IPR036390">
    <property type="entry name" value="WH_DNA-bd_sf"/>
</dbReference>
<dbReference type="PROSITE" id="PS00888">
    <property type="entry name" value="CNMP_BINDING_1"/>
    <property type="match status" value="1"/>
</dbReference>
<dbReference type="InterPro" id="IPR018490">
    <property type="entry name" value="cNMP-bd_dom_sf"/>
</dbReference>
<dbReference type="PROSITE" id="PS51063">
    <property type="entry name" value="HTH_CRP_2"/>
    <property type="match status" value="1"/>
</dbReference>
<evidence type="ECO:0000256" key="1">
    <source>
        <dbReference type="ARBA" id="ARBA00023015"/>
    </source>
</evidence>
<evidence type="ECO:0000313" key="8">
    <source>
        <dbReference type="Proteomes" id="UP000605427"/>
    </source>
</evidence>
<reference evidence="8" key="1">
    <citation type="journal article" date="2019" name="Int. J. Syst. Evol. Microbiol.">
        <title>The Global Catalogue of Microorganisms (GCM) 10K type strain sequencing project: providing services to taxonomists for standard genome sequencing and annotation.</title>
        <authorList>
            <consortium name="The Broad Institute Genomics Platform"/>
            <consortium name="The Broad Institute Genome Sequencing Center for Infectious Disease"/>
            <person name="Wu L."/>
            <person name="Ma J."/>
        </authorList>
    </citation>
    <scope>NUCLEOTIDE SEQUENCE [LARGE SCALE GENOMIC DNA]</scope>
    <source>
        <strain evidence="8">CCM 8702</strain>
    </source>
</reference>
<dbReference type="InterPro" id="IPR000595">
    <property type="entry name" value="cNMP-bd_dom"/>
</dbReference>
<sequence length="233" mass="26568">MREIRDSNLLEHYLIQHDLKEVFHEPLRPLLSLYGFEPGEALCSQGAKADMLYVLVKGKIKIYTTSPEGRTLVISFKNPPEVVGDIEYIRDLNIINTVEAVSPVTVIGINGKMLKRYGDDHAPLLRFMLDIITKKFYVKSDFLSFNLMYPVEVRLASYLLSVCYDESDAGFEGRLATSELTDTANLIGTSYRHLNRVIRKLSEEGLVERSGGYLHVRDRVLLEQLAGRNLYEH</sequence>
<dbReference type="SUPFAM" id="SSF46785">
    <property type="entry name" value="Winged helix' DNA-binding domain"/>
    <property type="match status" value="1"/>
</dbReference>
<evidence type="ECO:0000259" key="6">
    <source>
        <dbReference type="PROSITE" id="PS51063"/>
    </source>
</evidence>
<comment type="caution">
    <text evidence="7">The sequence shown here is derived from an EMBL/GenBank/DDBJ whole genome shotgun (WGS) entry which is preliminary data.</text>
</comment>
<dbReference type="Proteomes" id="UP000605427">
    <property type="component" value="Unassembled WGS sequence"/>
</dbReference>
<dbReference type="Gene3D" id="1.10.10.10">
    <property type="entry name" value="Winged helix-like DNA-binding domain superfamily/Winged helix DNA-binding domain"/>
    <property type="match status" value="1"/>
</dbReference>
<evidence type="ECO:0000313" key="7">
    <source>
        <dbReference type="EMBL" id="GGH69146.1"/>
    </source>
</evidence>
<dbReference type="PANTHER" id="PTHR24567">
    <property type="entry name" value="CRP FAMILY TRANSCRIPTIONAL REGULATORY PROTEIN"/>
    <property type="match status" value="1"/>
</dbReference>
<dbReference type="InterPro" id="IPR018488">
    <property type="entry name" value="cNMP-bd_CS"/>
</dbReference>
<organism evidence="7 8">
    <name type="scientific">Saccharibacillus endophyticus</name>
    <dbReference type="NCBI Taxonomy" id="2060666"/>
    <lineage>
        <taxon>Bacteria</taxon>
        <taxon>Bacillati</taxon>
        <taxon>Bacillota</taxon>
        <taxon>Bacilli</taxon>
        <taxon>Bacillales</taxon>
        <taxon>Paenibacillaceae</taxon>
        <taxon>Saccharibacillus</taxon>
    </lineage>
</organism>
<keyword evidence="4" id="KW-0804">Transcription</keyword>